<comment type="similarity">
    <text evidence="1 2">Belongs to the RNase T2 family.</text>
</comment>
<dbReference type="EMBL" id="CP000438">
    <property type="protein sequence ID" value="ABJ10562.1"/>
    <property type="molecule type" value="Genomic_DNA"/>
</dbReference>
<evidence type="ECO:0000256" key="3">
    <source>
        <dbReference type="SAM" id="SignalP"/>
    </source>
</evidence>
<name>A0A0H2Z8S7_PSEAB</name>
<evidence type="ECO:0000256" key="2">
    <source>
        <dbReference type="RuleBase" id="RU004328"/>
    </source>
</evidence>
<dbReference type="GO" id="GO:0033897">
    <property type="term" value="F:ribonuclease T2 activity"/>
    <property type="evidence" value="ECO:0007669"/>
    <property type="project" value="InterPro"/>
</dbReference>
<dbReference type="InterPro" id="IPR036430">
    <property type="entry name" value="RNase_T2-like_sf"/>
</dbReference>
<protein>
    <submittedName>
        <fullName evidence="4">Possible ribonuclease</fullName>
    </submittedName>
</protein>
<sequence>MIRVPQFLLGFVMAHMVFVAHAAPSCILPEKAESGYDYNTNRDSYGKNDSATTDYYKLAINWSGAHCAEKAKEIENLKKKGKFEAAETVRNRNAFQCFSNNKFGWILHGLWAQTCNGKNWEDCRDWKAIQTHPRLCRGDLPAVDYEEIKSHLCQSPGAALLQGEWEKHGACNFASASEYFSRQGQLFADLSLPESRLPDKELLQWLKEKNPSLADKEIQIDGNEFYVCYDVNFTPMSCPPLE</sequence>
<dbReference type="BioCyc" id="PAER208963:G1G74-3905-MONOMER"/>
<dbReference type="Gene3D" id="3.90.730.10">
    <property type="entry name" value="Ribonuclease T2-like"/>
    <property type="match status" value="1"/>
</dbReference>
<dbReference type="Pfam" id="PF00445">
    <property type="entry name" value="Ribonuclease_T2"/>
    <property type="match status" value="1"/>
</dbReference>
<dbReference type="PROSITE" id="PS00531">
    <property type="entry name" value="RNASE_T2_2"/>
    <property type="match status" value="1"/>
</dbReference>
<reference evidence="4 5" key="1">
    <citation type="journal article" date="2006" name="Genome Biol.">
        <title>Genomic analysis reveals that Pseudomonas aeruginosa virulence is combinatorial.</title>
        <authorList>
            <person name="Lee D.G."/>
            <person name="Urbach J.M."/>
            <person name="Wu G."/>
            <person name="Liberati N.T."/>
            <person name="Feinbaum R.L."/>
            <person name="Miyata S."/>
            <person name="Diggins L.T."/>
            <person name="He J."/>
            <person name="Saucier M."/>
            <person name="Deziel E."/>
            <person name="Friedman L."/>
            <person name="Li L."/>
            <person name="Grills G."/>
            <person name="Montgomery K."/>
            <person name="Kucherlapati R."/>
            <person name="Rahme L.G."/>
            <person name="Ausubel F.M."/>
        </authorList>
    </citation>
    <scope>NUCLEOTIDE SEQUENCE [LARGE SCALE GENOMIC DNA]</scope>
    <source>
        <strain evidence="4 5">UCBPP-PA14</strain>
    </source>
</reference>
<evidence type="ECO:0000256" key="1">
    <source>
        <dbReference type="ARBA" id="ARBA00007469"/>
    </source>
</evidence>
<proteinExistence type="inferred from homology"/>
<organism evidence="4 5">
    <name type="scientific">Pseudomonas aeruginosa (strain UCBPP-PA14)</name>
    <dbReference type="NCBI Taxonomy" id="208963"/>
    <lineage>
        <taxon>Bacteria</taxon>
        <taxon>Pseudomonadati</taxon>
        <taxon>Pseudomonadota</taxon>
        <taxon>Gammaproteobacteria</taxon>
        <taxon>Pseudomonadales</taxon>
        <taxon>Pseudomonadaceae</taxon>
        <taxon>Pseudomonas</taxon>
    </lineage>
</organism>
<feature type="chain" id="PRO_5030007469" evidence="3">
    <location>
        <begin position="23"/>
        <end position="242"/>
    </location>
</feature>
<dbReference type="RefSeq" id="WP_003140329.1">
    <property type="nucleotide sequence ID" value="NC_008463.1"/>
</dbReference>
<dbReference type="Proteomes" id="UP000000653">
    <property type="component" value="Chromosome"/>
</dbReference>
<dbReference type="GO" id="GO:0003723">
    <property type="term" value="F:RNA binding"/>
    <property type="evidence" value="ECO:0007669"/>
    <property type="project" value="InterPro"/>
</dbReference>
<evidence type="ECO:0000313" key="5">
    <source>
        <dbReference type="Proteomes" id="UP000000653"/>
    </source>
</evidence>
<accession>A0A0H2Z8S7</accession>
<keyword evidence="3" id="KW-0732">Signal</keyword>
<dbReference type="SUPFAM" id="SSF55895">
    <property type="entry name" value="Ribonuclease Rh-like"/>
    <property type="match status" value="1"/>
</dbReference>
<evidence type="ECO:0000313" key="4">
    <source>
        <dbReference type="EMBL" id="ABJ10562.1"/>
    </source>
</evidence>
<dbReference type="InterPro" id="IPR001568">
    <property type="entry name" value="RNase_T2-like"/>
</dbReference>
<feature type="signal peptide" evidence="3">
    <location>
        <begin position="1"/>
        <end position="22"/>
    </location>
</feature>
<dbReference type="InterPro" id="IPR033130">
    <property type="entry name" value="RNase_T2_His_AS_2"/>
</dbReference>
<gene>
    <name evidence="4" type="ordered locus">PA14_46550</name>
</gene>
<dbReference type="KEGG" id="pau:PA14_46550"/>
<dbReference type="HOGENOM" id="CLU_069375_1_0_6"/>
<dbReference type="AlphaFoldDB" id="A0A0H2Z8S7"/>